<gene>
    <name evidence="2" type="ORF">HDA43_003414</name>
</gene>
<accession>A0A852V5M0</accession>
<feature type="region of interest" description="Disordered" evidence="1">
    <location>
        <begin position="1"/>
        <end position="71"/>
    </location>
</feature>
<organism evidence="2 3">
    <name type="scientific">Streptosporangium sandarakinum</name>
    <dbReference type="NCBI Taxonomy" id="1260955"/>
    <lineage>
        <taxon>Bacteria</taxon>
        <taxon>Bacillati</taxon>
        <taxon>Actinomycetota</taxon>
        <taxon>Actinomycetes</taxon>
        <taxon>Streptosporangiales</taxon>
        <taxon>Streptosporangiaceae</taxon>
        <taxon>Streptosporangium</taxon>
    </lineage>
</organism>
<protein>
    <submittedName>
        <fullName evidence="2">Uncharacterized protein</fullName>
    </submittedName>
</protein>
<comment type="caution">
    <text evidence="2">The sequence shown here is derived from an EMBL/GenBank/DDBJ whole genome shotgun (WGS) entry which is preliminary data.</text>
</comment>
<evidence type="ECO:0000313" key="2">
    <source>
        <dbReference type="EMBL" id="NYF41255.1"/>
    </source>
</evidence>
<dbReference type="EMBL" id="JACCCO010000001">
    <property type="protein sequence ID" value="NYF41255.1"/>
    <property type="molecule type" value="Genomic_DNA"/>
</dbReference>
<keyword evidence="3" id="KW-1185">Reference proteome</keyword>
<reference evidence="2 3" key="1">
    <citation type="submission" date="2020-07" db="EMBL/GenBank/DDBJ databases">
        <title>Sequencing the genomes of 1000 actinobacteria strains.</title>
        <authorList>
            <person name="Klenk H.-P."/>
        </authorList>
    </citation>
    <scope>NUCLEOTIDE SEQUENCE [LARGE SCALE GENOMIC DNA]</scope>
    <source>
        <strain evidence="2 3">DSM 45763</strain>
    </source>
</reference>
<name>A0A852V5M0_9ACTN</name>
<evidence type="ECO:0000256" key="1">
    <source>
        <dbReference type="SAM" id="MobiDB-lite"/>
    </source>
</evidence>
<feature type="compositionally biased region" description="Basic residues" evidence="1">
    <location>
        <begin position="30"/>
        <end position="52"/>
    </location>
</feature>
<feature type="compositionally biased region" description="Basic and acidic residues" evidence="1">
    <location>
        <begin position="53"/>
        <end position="64"/>
    </location>
</feature>
<dbReference type="Proteomes" id="UP000576393">
    <property type="component" value="Unassembled WGS sequence"/>
</dbReference>
<evidence type="ECO:0000313" key="3">
    <source>
        <dbReference type="Proteomes" id="UP000576393"/>
    </source>
</evidence>
<dbReference type="AlphaFoldDB" id="A0A852V5M0"/>
<proteinExistence type="predicted"/>
<sequence length="71" mass="8007">MRVLTTTEVAGEFGESGRTSKRKWENVNQRKAKNARAGGKRKPFPALLRRRSHDQENGRPEDGLRGVMKAS</sequence>